<evidence type="ECO:0000313" key="2">
    <source>
        <dbReference type="Proteomes" id="UP001418222"/>
    </source>
</evidence>
<gene>
    <name evidence="1" type="ORF">KSP39_PZI021426</name>
</gene>
<keyword evidence="2" id="KW-1185">Reference proteome</keyword>
<dbReference type="InterPro" id="IPR014710">
    <property type="entry name" value="RmlC-like_jellyroll"/>
</dbReference>
<comment type="caution">
    <text evidence="1">The sequence shown here is derived from an EMBL/GenBank/DDBJ whole genome shotgun (WGS) entry which is preliminary data.</text>
</comment>
<protein>
    <submittedName>
        <fullName evidence="1">Uncharacterized protein</fullName>
    </submittedName>
</protein>
<dbReference type="AlphaFoldDB" id="A0AAP0FWK4"/>
<name>A0AAP0FWK4_9ASPA</name>
<reference evidence="1 2" key="1">
    <citation type="journal article" date="2022" name="Nat. Plants">
        <title>Genomes of leafy and leafless Platanthera orchids illuminate the evolution of mycoheterotrophy.</title>
        <authorList>
            <person name="Li M.H."/>
            <person name="Liu K.W."/>
            <person name="Li Z."/>
            <person name="Lu H.C."/>
            <person name="Ye Q.L."/>
            <person name="Zhang D."/>
            <person name="Wang J.Y."/>
            <person name="Li Y.F."/>
            <person name="Zhong Z.M."/>
            <person name="Liu X."/>
            <person name="Yu X."/>
            <person name="Liu D.K."/>
            <person name="Tu X.D."/>
            <person name="Liu B."/>
            <person name="Hao Y."/>
            <person name="Liao X.Y."/>
            <person name="Jiang Y.T."/>
            <person name="Sun W.H."/>
            <person name="Chen J."/>
            <person name="Chen Y.Q."/>
            <person name="Ai Y."/>
            <person name="Zhai J.W."/>
            <person name="Wu S.S."/>
            <person name="Zhou Z."/>
            <person name="Hsiao Y.Y."/>
            <person name="Wu W.L."/>
            <person name="Chen Y.Y."/>
            <person name="Lin Y.F."/>
            <person name="Hsu J.L."/>
            <person name="Li C.Y."/>
            <person name="Wang Z.W."/>
            <person name="Zhao X."/>
            <person name="Zhong W.Y."/>
            <person name="Ma X.K."/>
            <person name="Ma L."/>
            <person name="Huang J."/>
            <person name="Chen G.Z."/>
            <person name="Huang M.Z."/>
            <person name="Huang L."/>
            <person name="Peng D.H."/>
            <person name="Luo Y.B."/>
            <person name="Zou S.Q."/>
            <person name="Chen S.P."/>
            <person name="Lan S."/>
            <person name="Tsai W.C."/>
            <person name="Van de Peer Y."/>
            <person name="Liu Z.J."/>
        </authorList>
    </citation>
    <scope>NUCLEOTIDE SEQUENCE [LARGE SCALE GENOMIC DNA]</scope>
    <source>
        <strain evidence="1">Lor287</strain>
    </source>
</reference>
<dbReference type="Gene3D" id="2.60.120.10">
    <property type="entry name" value="Jelly Rolls"/>
    <property type="match status" value="1"/>
</dbReference>
<evidence type="ECO:0000313" key="1">
    <source>
        <dbReference type="EMBL" id="KAK8919097.1"/>
    </source>
</evidence>
<proteinExistence type="predicted"/>
<sequence>MQAFYSAGGEEADSYYQSFSIELLEAALNVNSLSLSHFLSLVKINLTNQSIISRIQYYFFYFILQN</sequence>
<dbReference type="EMBL" id="JBBWWQ010000019">
    <property type="protein sequence ID" value="KAK8919097.1"/>
    <property type="molecule type" value="Genomic_DNA"/>
</dbReference>
<organism evidence="1 2">
    <name type="scientific">Platanthera zijinensis</name>
    <dbReference type="NCBI Taxonomy" id="2320716"/>
    <lineage>
        <taxon>Eukaryota</taxon>
        <taxon>Viridiplantae</taxon>
        <taxon>Streptophyta</taxon>
        <taxon>Embryophyta</taxon>
        <taxon>Tracheophyta</taxon>
        <taxon>Spermatophyta</taxon>
        <taxon>Magnoliopsida</taxon>
        <taxon>Liliopsida</taxon>
        <taxon>Asparagales</taxon>
        <taxon>Orchidaceae</taxon>
        <taxon>Orchidoideae</taxon>
        <taxon>Orchideae</taxon>
        <taxon>Orchidinae</taxon>
        <taxon>Platanthera</taxon>
    </lineage>
</organism>
<dbReference type="Proteomes" id="UP001418222">
    <property type="component" value="Unassembled WGS sequence"/>
</dbReference>
<accession>A0AAP0FWK4</accession>